<dbReference type="PANTHER" id="PTHR46401:SF2">
    <property type="entry name" value="GLYCOSYLTRANSFERASE WBBK-RELATED"/>
    <property type="match status" value="1"/>
</dbReference>
<dbReference type="OrthoDB" id="9801609at2"/>
<dbReference type="AlphaFoldDB" id="A0A239IL55"/>
<evidence type="ECO:0000256" key="1">
    <source>
        <dbReference type="ARBA" id="ARBA00022679"/>
    </source>
</evidence>
<organism evidence="3 4">
    <name type="scientific">Edaphosphingomonas laterariae</name>
    <dbReference type="NCBI Taxonomy" id="861865"/>
    <lineage>
        <taxon>Bacteria</taxon>
        <taxon>Pseudomonadati</taxon>
        <taxon>Pseudomonadota</taxon>
        <taxon>Alphaproteobacteria</taxon>
        <taxon>Sphingomonadales</taxon>
        <taxon>Rhizorhabdaceae</taxon>
        <taxon>Edaphosphingomonas</taxon>
    </lineage>
</organism>
<name>A0A239IL55_9SPHN</name>
<evidence type="ECO:0000313" key="4">
    <source>
        <dbReference type="Proteomes" id="UP000198281"/>
    </source>
</evidence>
<accession>A0A239IL55</accession>
<dbReference type="Proteomes" id="UP000198281">
    <property type="component" value="Unassembled WGS sequence"/>
</dbReference>
<dbReference type="PANTHER" id="PTHR46401">
    <property type="entry name" value="GLYCOSYLTRANSFERASE WBBK-RELATED"/>
    <property type="match status" value="1"/>
</dbReference>
<gene>
    <name evidence="3" type="ORF">SAMN06295912_12535</name>
</gene>
<protein>
    <submittedName>
        <fullName evidence="3">Glycosyltransferase involved in cell wall bisynthesis</fullName>
    </submittedName>
</protein>
<dbReference type="RefSeq" id="WP_089220755.1">
    <property type="nucleotide sequence ID" value="NZ_FZOS01000025.1"/>
</dbReference>
<keyword evidence="1 3" id="KW-0808">Transferase</keyword>
<evidence type="ECO:0000259" key="2">
    <source>
        <dbReference type="Pfam" id="PF00534"/>
    </source>
</evidence>
<dbReference type="GO" id="GO:0016757">
    <property type="term" value="F:glycosyltransferase activity"/>
    <property type="evidence" value="ECO:0007669"/>
    <property type="project" value="TreeGrafter"/>
</dbReference>
<dbReference type="EMBL" id="FZOS01000025">
    <property type="protein sequence ID" value="SNS94269.1"/>
    <property type="molecule type" value="Genomic_DNA"/>
</dbReference>
<evidence type="ECO:0000313" key="3">
    <source>
        <dbReference type="EMBL" id="SNS94269.1"/>
    </source>
</evidence>
<keyword evidence="4" id="KW-1185">Reference proteome</keyword>
<reference evidence="4" key="1">
    <citation type="submission" date="2017-06" db="EMBL/GenBank/DDBJ databases">
        <authorList>
            <person name="Varghese N."/>
            <person name="Submissions S."/>
        </authorList>
    </citation>
    <scope>NUCLEOTIDE SEQUENCE [LARGE SCALE GENOMIC DNA]</scope>
    <source>
        <strain evidence="4">LNB2</strain>
    </source>
</reference>
<proteinExistence type="predicted"/>
<dbReference type="GO" id="GO:0009103">
    <property type="term" value="P:lipopolysaccharide biosynthetic process"/>
    <property type="evidence" value="ECO:0007669"/>
    <property type="project" value="TreeGrafter"/>
</dbReference>
<dbReference type="Pfam" id="PF00534">
    <property type="entry name" value="Glycos_transf_1"/>
    <property type="match status" value="1"/>
</dbReference>
<dbReference type="SUPFAM" id="SSF53756">
    <property type="entry name" value="UDP-Glycosyltransferase/glycogen phosphorylase"/>
    <property type="match status" value="1"/>
</dbReference>
<feature type="domain" description="Glycosyl transferase family 1" evidence="2">
    <location>
        <begin position="189"/>
        <end position="328"/>
    </location>
</feature>
<sequence>MTQPLPLYFNGKFYSGGIHCGVHRVADRLIRECDALLAAMPDRDRPKAVLLAPEDADWVPPLEIIERRNQPRTSQLWEQFILPTKAADGVLINLANLAPVAHRRKVMMVHDAQFRFPDCGYSLRLRLGYRWLVPAMARSSRAVLTVSEYSRRMLHLFGIADEEHTRVVPNGGDHILSVTASPALRTRLGLEDRSYVLLFGPTNPHKNIQVVLKAFADGAMDPTRLVIVGPELEQLKAAGLPVPEGAVHAGRPTDGELRGLMAGALALAFPSRTEGFGLPLVEAMLSGCPVVASPAGAIPEVCGDAALYAGVDDPAGWRDAFRTLRSDPWLRECKIVKGRQRASRFTWRAAGEQLMDVVMEVAGQR</sequence>
<dbReference type="CDD" id="cd03809">
    <property type="entry name" value="GT4_MtfB-like"/>
    <property type="match status" value="1"/>
</dbReference>
<dbReference type="Gene3D" id="3.40.50.2000">
    <property type="entry name" value="Glycogen Phosphorylase B"/>
    <property type="match status" value="2"/>
</dbReference>
<dbReference type="InterPro" id="IPR001296">
    <property type="entry name" value="Glyco_trans_1"/>
</dbReference>